<dbReference type="AlphaFoldDB" id="A0A1F6DIE5"/>
<protein>
    <submittedName>
        <fullName evidence="2">Uncharacterized protein</fullName>
    </submittedName>
</protein>
<feature type="transmembrane region" description="Helical" evidence="1">
    <location>
        <begin position="96"/>
        <end position="119"/>
    </location>
</feature>
<sequence>MDTTPILATINTAATAIGALYCLVLATIIALRGMKGLFERIVFAICLVFALRSVLIWLGTTFSWVGYYHIPASLSIIGATLLAILPFILFSRKLQLFPSILILIGIATTLLMVTPDMIYGQTYFAATGFPVLTFGPFINVYRIVLSTLLIVPLIVYLIHNRHRHTHDMRTVANTLFVGQSIYSAFVIASTVVLPIFSITSLTYYNTLVGIAIIASCFTVVITHPHAYRS</sequence>
<accession>A0A1F6DIE5</accession>
<evidence type="ECO:0000313" key="3">
    <source>
        <dbReference type="Proteomes" id="UP000176511"/>
    </source>
</evidence>
<reference evidence="2 3" key="1">
    <citation type="journal article" date="2016" name="Nat. Commun.">
        <title>Thousands of microbial genomes shed light on interconnected biogeochemical processes in an aquifer system.</title>
        <authorList>
            <person name="Anantharaman K."/>
            <person name="Brown C.T."/>
            <person name="Hug L.A."/>
            <person name="Sharon I."/>
            <person name="Castelle C.J."/>
            <person name="Probst A.J."/>
            <person name="Thomas B.C."/>
            <person name="Singh A."/>
            <person name="Wilkins M.J."/>
            <person name="Karaoz U."/>
            <person name="Brodie E.L."/>
            <person name="Williams K.H."/>
            <person name="Hubbard S.S."/>
            <person name="Banfield J.F."/>
        </authorList>
    </citation>
    <scope>NUCLEOTIDE SEQUENCE [LARGE SCALE GENOMIC DNA]</scope>
</reference>
<keyword evidence="1" id="KW-0472">Membrane</keyword>
<dbReference type="EMBL" id="MFLE01000025">
    <property type="protein sequence ID" value="OGG61175.1"/>
    <property type="molecule type" value="Genomic_DNA"/>
</dbReference>
<organism evidence="2 3">
    <name type="scientific">Candidatus Kaiserbacteria bacterium RIFCSPHIGHO2_02_FULL_49_34</name>
    <dbReference type="NCBI Taxonomy" id="1798491"/>
    <lineage>
        <taxon>Bacteria</taxon>
        <taxon>Candidatus Kaiseribacteriota</taxon>
    </lineage>
</organism>
<gene>
    <name evidence="2" type="ORF">A3C87_03435</name>
</gene>
<feature type="transmembrane region" description="Helical" evidence="1">
    <location>
        <begin position="41"/>
        <end position="60"/>
    </location>
</feature>
<feature type="transmembrane region" description="Helical" evidence="1">
    <location>
        <begin position="139"/>
        <end position="158"/>
    </location>
</feature>
<feature type="transmembrane region" description="Helical" evidence="1">
    <location>
        <begin position="202"/>
        <end position="221"/>
    </location>
</feature>
<comment type="caution">
    <text evidence="2">The sequence shown here is derived from an EMBL/GenBank/DDBJ whole genome shotgun (WGS) entry which is preliminary data.</text>
</comment>
<dbReference type="Proteomes" id="UP000176511">
    <property type="component" value="Unassembled WGS sequence"/>
</dbReference>
<proteinExistence type="predicted"/>
<name>A0A1F6DIE5_9BACT</name>
<evidence type="ECO:0000256" key="1">
    <source>
        <dbReference type="SAM" id="Phobius"/>
    </source>
</evidence>
<evidence type="ECO:0000313" key="2">
    <source>
        <dbReference type="EMBL" id="OGG61175.1"/>
    </source>
</evidence>
<keyword evidence="1" id="KW-1133">Transmembrane helix</keyword>
<feature type="transmembrane region" description="Helical" evidence="1">
    <location>
        <begin position="170"/>
        <end position="196"/>
    </location>
</feature>
<feature type="transmembrane region" description="Helical" evidence="1">
    <location>
        <begin position="66"/>
        <end position="89"/>
    </location>
</feature>
<keyword evidence="1" id="KW-0812">Transmembrane</keyword>
<feature type="transmembrane region" description="Helical" evidence="1">
    <location>
        <begin position="6"/>
        <end position="29"/>
    </location>
</feature>